<keyword evidence="4" id="KW-0560">Oxidoreductase</keyword>
<reference evidence="10" key="1">
    <citation type="submission" date="2020-06" db="EMBL/GenBank/DDBJ databases">
        <title>Draft genome of Bugula neritina, a colonial animal packing powerful symbionts and potential medicines.</title>
        <authorList>
            <person name="Rayko M."/>
        </authorList>
    </citation>
    <scope>NUCLEOTIDE SEQUENCE [LARGE SCALE GENOMIC DNA]</scope>
    <source>
        <strain evidence="10">Kwan_BN1</strain>
    </source>
</reference>
<accession>A0A7J7KEQ1</accession>
<keyword evidence="8" id="KW-0732">Signal</keyword>
<dbReference type="PRINTS" id="PR00458">
    <property type="entry name" value="PEROXIDASE"/>
</dbReference>
<keyword evidence="11" id="KW-1185">Reference proteome</keyword>
<dbReference type="EMBL" id="VXIV02000802">
    <property type="protein sequence ID" value="KAF6035956.1"/>
    <property type="molecule type" value="Genomic_DNA"/>
</dbReference>
<evidence type="ECO:0000256" key="7">
    <source>
        <dbReference type="SAM" id="MobiDB-lite"/>
    </source>
</evidence>
<dbReference type="GO" id="GO:0020037">
    <property type="term" value="F:heme binding"/>
    <property type="evidence" value="ECO:0007669"/>
    <property type="project" value="InterPro"/>
</dbReference>
<feature type="region of interest" description="Disordered" evidence="7">
    <location>
        <begin position="325"/>
        <end position="412"/>
    </location>
</feature>
<evidence type="ECO:0000313" key="11">
    <source>
        <dbReference type="Proteomes" id="UP000593567"/>
    </source>
</evidence>
<feature type="compositionally biased region" description="Basic residues" evidence="7">
    <location>
        <begin position="358"/>
        <end position="385"/>
    </location>
</feature>
<dbReference type="AlphaFoldDB" id="A0A7J7KEQ1"/>
<protein>
    <recommendedName>
        <fullName evidence="9">Plant heme peroxidase family profile domain-containing protein</fullName>
    </recommendedName>
</protein>
<evidence type="ECO:0000256" key="8">
    <source>
        <dbReference type="SAM" id="SignalP"/>
    </source>
</evidence>
<dbReference type="Gene3D" id="1.10.520.10">
    <property type="match status" value="1"/>
</dbReference>
<evidence type="ECO:0000256" key="2">
    <source>
        <dbReference type="ARBA" id="ARBA00022617"/>
    </source>
</evidence>
<dbReference type="InterPro" id="IPR044831">
    <property type="entry name" value="Ccp1-like"/>
</dbReference>
<evidence type="ECO:0000256" key="5">
    <source>
        <dbReference type="ARBA" id="ARBA00023004"/>
    </source>
</evidence>
<dbReference type="PANTHER" id="PTHR31356">
    <property type="entry name" value="THYLAKOID LUMENAL 29 KDA PROTEIN, CHLOROPLASTIC-RELATED"/>
    <property type="match status" value="1"/>
</dbReference>
<evidence type="ECO:0000256" key="4">
    <source>
        <dbReference type="ARBA" id="ARBA00023002"/>
    </source>
</evidence>
<dbReference type="Proteomes" id="UP000593567">
    <property type="component" value="Unassembled WGS sequence"/>
</dbReference>
<dbReference type="InterPro" id="IPR002016">
    <property type="entry name" value="Haem_peroxidase"/>
</dbReference>
<evidence type="ECO:0000313" key="10">
    <source>
        <dbReference type="EMBL" id="KAF6035956.1"/>
    </source>
</evidence>
<gene>
    <name evidence="10" type="ORF">EB796_005723</name>
</gene>
<dbReference type="PROSITE" id="PS00436">
    <property type="entry name" value="PEROXIDASE_2"/>
    <property type="match status" value="1"/>
</dbReference>
<dbReference type="GO" id="GO:0046872">
    <property type="term" value="F:metal ion binding"/>
    <property type="evidence" value="ECO:0007669"/>
    <property type="project" value="UniProtKB-KW"/>
</dbReference>
<dbReference type="SUPFAM" id="SSF48113">
    <property type="entry name" value="Heme-dependent peroxidases"/>
    <property type="match status" value="1"/>
</dbReference>
<name>A0A7J7KEQ1_BUGNE</name>
<feature type="domain" description="Plant heme peroxidase family profile" evidence="9">
    <location>
        <begin position="52"/>
        <end position="330"/>
    </location>
</feature>
<dbReference type="GO" id="GO:0034599">
    <property type="term" value="P:cellular response to oxidative stress"/>
    <property type="evidence" value="ECO:0007669"/>
    <property type="project" value="InterPro"/>
</dbReference>
<keyword evidence="5" id="KW-0408">Iron</keyword>
<evidence type="ECO:0000256" key="1">
    <source>
        <dbReference type="ARBA" id="ARBA00022559"/>
    </source>
</evidence>
<dbReference type="CDD" id="cd00314">
    <property type="entry name" value="plant_peroxidase_like"/>
    <property type="match status" value="1"/>
</dbReference>
<keyword evidence="3" id="KW-0479">Metal-binding</keyword>
<feature type="signal peptide" evidence="8">
    <location>
        <begin position="1"/>
        <end position="20"/>
    </location>
</feature>
<feature type="compositionally biased region" description="Pro residues" evidence="7">
    <location>
        <begin position="348"/>
        <end position="357"/>
    </location>
</feature>
<keyword evidence="2" id="KW-0349">Heme</keyword>
<dbReference type="OrthoDB" id="2859658at2759"/>
<evidence type="ECO:0000256" key="6">
    <source>
        <dbReference type="RuleBase" id="RU004241"/>
    </source>
</evidence>
<dbReference type="Gene3D" id="1.10.420.10">
    <property type="entry name" value="Peroxidase, domain 2"/>
    <property type="match status" value="1"/>
</dbReference>
<sequence>MKVWLAMTFVLSAWVQAARCQAFISKEQEIQMSMDIRNLVANSFDEDGLRFLVPGIIRLCFHDCVIICDGCIDTRRKVQGGNNGLANTWLPLKKLYNKYENICSRADFFALACTVTSDYAAERGEQEGLCVPTPGVVPNDCRTNMEILWGRRTCAVPQLVTPVRNIPNANEDPYKWFGENMDMTPREAVCLMGSHTLGKLRSNETGFSGDYTPQMDVLSNEFFTMMASGTSWKQHKKNVVIDEFPQTRVNSDMMLMYDLGKLRQHGEAECLIEPLPKKKKEKHCKKQPHWAIVEEMAADNKAFIACFGAAMNKMMRNGYKEGELVPTGQIIPPPLPDTTPAPGTAQPGPSPPVPPPRRPARRPARRNRNKKSRRKQKSKGRKRNRLQLVGNPAPTPRPPAGPLSLLTNLLSI</sequence>
<feature type="chain" id="PRO_5029651983" description="Plant heme peroxidase family profile domain-containing protein" evidence="8">
    <location>
        <begin position="21"/>
        <end position="412"/>
    </location>
</feature>
<dbReference type="PANTHER" id="PTHR31356:SF36">
    <property type="entry name" value="L-ASCORBATE PEROXIDASE 3"/>
    <property type="match status" value="1"/>
</dbReference>
<dbReference type="InterPro" id="IPR010255">
    <property type="entry name" value="Haem_peroxidase_sf"/>
</dbReference>
<evidence type="ECO:0000256" key="3">
    <source>
        <dbReference type="ARBA" id="ARBA00022723"/>
    </source>
</evidence>
<evidence type="ECO:0000259" key="9">
    <source>
        <dbReference type="PROSITE" id="PS50873"/>
    </source>
</evidence>
<dbReference type="GO" id="GO:0042744">
    <property type="term" value="P:hydrogen peroxide catabolic process"/>
    <property type="evidence" value="ECO:0007669"/>
    <property type="project" value="TreeGrafter"/>
</dbReference>
<dbReference type="InterPro" id="IPR019794">
    <property type="entry name" value="Peroxidases_AS"/>
</dbReference>
<comment type="caution">
    <text evidence="10">The sequence shown here is derived from an EMBL/GenBank/DDBJ whole genome shotgun (WGS) entry which is preliminary data.</text>
</comment>
<proteinExistence type="inferred from homology"/>
<keyword evidence="1" id="KW-0575">Peroxidase</keyword>
<dbReference type="Pfam" id="PF00141">
    <property type="entry name" value="peroxidase"/>
    <property type="match status" value="1"/>
</dbReference>
<dbReference type="GO" id="GO:0004601">
    <property type="term" value="F:peroxidase activity"/>
    <property type="evidence" value="ECO:0007669"/>
    <property type="project" value="UniProtKB-KW"/>
</dbReference>
<dbReference type="GO" id="GO:0000302">
    <property type="term" value="P:response to reactive oxygen species"/>
    <property type="evidence" value="ECO:0007669"/>
    <property type="project" value="TreeGrafter"/>
</dbReference>
<organism evidence="10 11">
    <name type="scientific">Bugula neritina</name>
    <name type="common">Brown bryozoan</name>
    <name type="synonym">Sertularia neritina</name>
    <dbReference type="NCBI Taxonomy" id="10212"/>
    <lineage>
        <taxon>Eukaryota</taxon>
        <taxon>Metazoa</taxon>
        <taxon>Spiralia</taxon>
        <taxon>Lophotrochozoa</taxon>
        <taxon>Bryozoa</taxon>
        <taxon>Gymnolaemata</taxon>
        <taxon>Cheilostomatida</taxon>
        <taxon>Flustrina</taxon>
        <taxon>Buguloidea</taxon>
        <taxon>Bugulidae</taxon>
        <taxon>Bugula</taxon>
    </lineage>
</organism>
<dbReference type="PROSITE" id="PS50873">
    <property type="entry name" value="PEROXIDASE_4"/>
    <property type="match status" value="1"/>
</dbReference>
<comment type="similarity">
    <text evidence="6">Belongs to the peroxidase family.</text>
</comment>